<sequence>MRATGVVVLGVGRLAGAVVRLADAAVKSRTVRYGPVLAAAEVLLVLHDVSHQISAERLIRLTEEEPASDA</sequence>
<reference evidence="1 2" key="1">
    <citation type="journal article" date="2024" name="Nat. Commun.">
        <title>Phylogenomics reveals the evolutionary origins of lichenization in chlorophyte algae.</title>
        <authorList>
            <person name="Puginier C."/>
            <person name="Libourel C."/>
            <person name="Otte J."/>
            <person name="Skaloud P."/>
            <person name="Haon M."/>
            <person name="Grisel S."/>
            <person name="Petersen M."/>
            <person name="Berrin J.G."/>
            <person name="Delaux P.M."/>
            <person name="Dal Grande F."/>
            <person name="Keller J."/>
        </authorList>
    </citation>
    <scope>NUCLEOTIDE SEQUENCE [LARGE SCALE GENOMIC DNA]</scope>
    <source>
        <strain evidence="1 2">SAG 216-7</strain>
    </source>
</reference>
<dbReference type="EMBL" id="JALJOT010000019">
    <property type="protein sequence ID" value="KAK9901083.1"/>
    <property type="molecule type" value="Genomic_DNA"/>
</dbReference>
<dbReference type="Proteomes" id="UP001491310">
    <property type="component" value="Unassembled WGS sequence"/>
</dbReference>
<evidence type="ECO:0000313" key="1">
    <source>
        <dbReference type="EMBL" id="KAK9901083.1"/>
    </source>
</evidence>
<gene>
    <name evidence="1" type="ORF">WJX75_003068</name>
</gene>
<protein>
    <recommendedName>
        <fullName evidence="3">Secreted protein</fullName>
    </recommendedName>
</protein>
<organism evidence="1 2">
    <name type="scientific">Coccomyxa subellipsoidea</name>
    <dbReference type="NCBI Taxonomy" id="248742"/>
    <lineage>
        <taxon>Eukaryota</taxon>
        <taxon>Viridiplantae</taxon>
        <taxon>Chlorophyta</taxon>
        <taxon>core chlorophytes</taxon>
        <taxon>Trebouxiophyceae</taxon>
        <taxon>Trebouxiophyceae incertae sedis</taxon>
        <taxon>Coccomyxaceae</taxon>
        <taxon>Coccomyxa</taxon>
    </lineage>
</organism>
<evidence type="ECO:0000313" key="2">
    <source>
        <dbReference type="Proteomes" id="UP001491310"/>
    </source>
</evidence>
<keyword evidence="2" id="KW-1185">Reference proteome</keyword>
<comment type="caution">
    <text evidence="1">The sequence shown here is derived from an EMBL/GenBank/DDBJ whole genome shotgun (WGS) entry which is preliminary data.</text>
</comment>
<proteinExistence type="predicted"/>
<accession>A0ABR2YAI3</accession>
<name>A0ABR2YAI3_9CHLO</name>
<evidence type="ECO:0008006" key="3">
    <source>
        <dbReference type="Google" id="ProtNLM"/>
    </source>
</evidence>